<dbReference type="Pfam" id="PF03705">
    <property type="entry name" value="CheR_N"/>
    <property type="match status" value="1"/>
</dbReference>
<sequence>MERRDKATQTTTPDEPFDAILTYMEDELSFATSHYNEDYLDRRISSRIRRTGSDGYDDYYDVLQSDPDEQEAVLEAMSINVTGFFRNPEVWSGIRDVLRELTAERRTVRIWSAPCADGREPYSLSMLAHDDPDIDDSAIRILGTDISDPALETAREGVYESSRTTDIADQLSFLDDPSDYIEEDNDTFRITEPIKRPVTFERHDLINDRPRSGFELVLCRNLFIYIDSEYKRPILEMFADGLETDGYLVIGKAETLPRDLQSTFASHDSTLRIYRRE</sequence>
<dbReference type="SUPFAM" id="SSF53335">
    <property type="entry name" value="S-adenosyl-L-methionine-dependent methyltransferases"/>
    <property type="match status" value="1"/>
</dbReference>
<gene>
    <name evidence="7" type="ORF">C446_02572</name>
</gene>
<organism evidence="7 8">
    <name type="scientific">Halobiforma nitratireducens JCM 10879</name>
    <dbReference type="NCBI Taxonomy" id="1227454"/>
    <lineage>
        <taxon>Archaea</taxon>
        <taxon>Methanobacteriati</taxon>
        <taxon>Methanobacteriota</taxon>
        <taxon>Stenosarchaea group</taxon>
        <taxon>Halobacteria</taxon>
        <taxon>Halobacteriales</taxon>
        <taxon>Natrialbaceae</taxon>
        <taxon>Halobiforma</taxon>
    </lineage>
</organism>
<dbReference type="eggNOG" id="arCOG04402">
    <property type="taxonomic scope" value="Archaea"/>
</dbReference>
<evidence type="ECO:0000313" key="7">
    <source>
        <dbReference type="EMBL" id="EMA45133.1"/>
    </source>
</evidence>
<dbReference type="Proteomes" id="UP000011607">
    <property type="component" value="Unassembled WGS sequence"/>
</dbReference>
<dbReference type="AlphaFoldDB" id="M0MIF5"/>
<dbReference type="EMBL" id="AOMA01000021">
    <property type="protein sequence ID" value="EMA45133.1"/>
    <property type="molecule type" value="Genomic_DNA"/>
</dbReference>
<reference evidence="7 8" key="1">
    <citation type="journal article" date="2014" name="PLoS Genet.">
        <title>Phylogenetically driven sequencing of extremely halophilic archaea reveals strategies for static and dynamic osmo-response.</title>
        <authorList>
            <person name="Becker E.A."/>
            <person name="Seitzer P.M."/>
            <person name="Tritt A."/>
            <person name="Larsen D."/>
            <person name="Krusor M."/>
            <person name="Yao A.I."/>
            <person name="Wu D."/>
            <person name="Madern D."/>
            <person name="Eisen J.A."/>
            <person name="Darling A.E."/>
            <person name="Facciotti M.T."/>
        </authorList>
    </citation>
    <scope>NUCLEOTIDE SEQUENCE [LARGE SCALE GENOMIC DNA]</scope>
    <source>
        <strain evidence="7 8">JCM 10879</strain>
    </source>
</reference>
<dbReference type="GO" id="GO:0008983">
    <property type="term" value="F:protein-glutamate O-methyltransferase activity"/>
    <property type="evidence" value="ECO:0007669"/>
    <property type="project" value="UniProtKB-EC"/>
</dbReference>
<dbReference type="EC" id="2.1.1.80" evidence="2"/>
<comment type="caution">
    <text evidence="7">The sequence shown here is derived from an EMBL/GenBank/DDBJ whole genome shotgun (WGS) entry which is preliminary data.</text>
</comment>
<dbReference type="RefSeq" id="WP_006671485.1">
    <property type="nucleotide sequence ID" value="NZ_AOMA01000021.1"/>
</dbReference>
<dbReference type="OrthoDB" id="10657at2157"/>
<dbReference type="SUPFAM" id="SSF47757">
    <property type="entry name" value="Chemotaxis receptor methyltransferase CheR, N-terminal domain"/>
    <property type="match status" value="1"/>
</dbReference>
<dbReference type="PANTHER" id="PTHR24422">
    <property type="entry name" value="CHEMOTAXIS PROTEIN METHYLTRANSFERASE"/>
    <property type="match status" value="1"/>
</dbReference>
<dbReference type="InterPro" id="IPR022642">
    <property type="entry name" value="CheR_C"/>
</dbReference>
<dbReference type="Gene3D" id="1.10.155.10">
    <property type="entry name" value="Chemotaxis receptor methyltransferase CheR, N-terminal domain"/>
    <property type="match status" value="1"/>
</dbReference>
<dbReference type="PRINTS" id="PR00996">
    <property type="entry name" value="CHERMTFRASE"/>
</dbReference>
<name>M0MIF5_9EURY</name>
<feature type="domain" description="CheR-type methyltransferase" evidence="6">
    <location>
        <begin position="5"/>
        <end position="277"/>
    </location>
</feature>
<dbReference type="InterPro" id="IPR022641">
    <property type="entry name" value="CheR_N"/>
</dbReference>
<dbReference type="PROSITE" id="PS50123">
    <property type="entry name" value="CHER"/>
    <property type="match status" value="1"/>
</dbReference>
<evidence type="ECO:0000313" key="8">
    <source>
        <dbReference type="Proteomes" id="UP000011607"/>
    </source>
</evidence>
<keyword evidence="8" id="KW-1185">Reference proteome</keyword>
<evidence type="ECO:0000256" key="5">
    <source>
        <dbReference type="ARBA" id="ARBA00022691"/>
    </source>
</evidence>
<dbReference type="PATRIC" id="fig|1227454.3.peg.510"/>
<dbReference type="Pfam" id="PF01739">
    <property type="entry name" value="CheR"/>
    <property type="match status" value="1"/>
</dbReference>
<dbReference type="PANTHER" id="PTHR24422:SF10">
    <property type="entry name" value="CHEMOTAXIS PROTEIN METHYLTRANSFERASE 2"/>
    <property type="match status" value="1"/>
</dbReference>
<dbReference type="STRING" id="1227454.C446_02572"/>
<evidence type="ECO:0000256" key="1">
    <source>
        <dbReference type="ARBA" id="ARBA00001541"/>
    </source>
</evidence>
<evidence type="ECO:0000256" key="2">
    <source>
        <dbReference type="ARBA" id="ARBA00012534"/>
    </source>
</evidence>
<dbReference type="InterPro" id="IPR000780">
    <property type="entry name" value="CheR_MeTrfase"/>
</dbReference>
<dbReference type="InterPro" id="IPR029063">
    <property type="entry name" value="SAM-dependent_MTases_sf"/>
</dbReference>
<evidence type="ECO:0000256" key="4">
    <source>
        <dbReference type="ARBA" id="ARBA00022679"/>
    </source>
</evidence>
<accession>M0MIF5</accession>
<evidence type="ECO:0000259" key="6">
    <source>
        <dbReference type="PROSITE" id="PS50123"/>
    </source>
</evidence>
<comment type="catalytic activity">
    <reaction evidence="1">
        <text>L-glutamyl-[protein] + S-adenosyl-L-methionine = [protein]-L-glutamate 5-O-methyl ester + S-adenosyl-L-homocysteine</text>
        <dbReference type="Rhea" id="RHEA:24452"/>
        <dbReference type="Rhea" id="RHEA-COMP:10208"/>
        <dbReference type="Rhea" id="RHEA-COMP:10311"/>
        <dbReference type="ChEBI" id="CHEBI:29973"/>
        <dbReference type="ChEBI" id="CHEBI:57856"/>
        <dbReference type="ChEBI" id="CHEBI:59789"/>
        <dbReference type="ChEBI" id="CHEBI:82795"/>
        <dbReference type="EC" id="2.1.1.80"/>
    </reaction>
</comment>
<proteinExistence type="predicted"/>
<evidence type="ECO:0000256" key="3">
    <source>
        <dbReference type="ARBA" id="ARBA00022603"/>
    </source>
</evidence>
<keyword evidence="3" id="KW-0489">Methyltransferase</keyword>
<dbReference type="GO" id="GO:0032259">
    <property type="term" value="P:methylation"/>
    <property type="evidence" value="ECO:0007669"/>
    <property type="project" value="UniProtKB-KW"/>
</dbReference>
<dbReference type="SMART" id="SM00138">
    <property type="entry name" value="MeTrc"/>
    <property type="match status" value="1"/>
</dbReference>
<keyword evidence="5" id="KW-0949">S-adenosyl-L-methionine</keyword>
<keyword evidence="4" id="KW-0808">Transferase</keyword>
<dbReference type="InterPro" id="IPR036804">
    <property type="entry name" value="CheR_N_sf"/>
</dbReference>
<dbReference type="InterPro" id="IPR050903">
    <property type="entry name" value="Bact_Chemotaxis_MeTrfase"/>
</dbReference>
<protein>
    <recommendedName>
        <fullName evidence="2">protein-glutamate O-methyltransferase</fullName>
        <ecNumber evidence="2">2.1.1.80</ecNumber>
    </recommendedName>
</protein>
<dbReference type="Gene3D" id="3.40.50.150">
    <property type="entry name" value="Vaccinia Virus protein VP39"/>
    <property type="match status" value="1"/>
</dbReference>